<sequence length="150" mass="16424">MDNNYVLSSSVNNGREVTWEADPEQHHPSDGQGAPHYGGDPYSIERFQADTPPWTPNEVGVPQGQTWPSSDDYVPGIFPTDSPRSRQGNQGSGDDAPLAEQEEKEEKKKQKKAEKSGGKKGAKGPSKKDAKEKKDGDSKEKGHGREGRKH</sequence>
<organism evidence="2 3">
    <name type="scientific">Coniochaeta hoffmannii</name>
    <dbReference type="NCBI Taxonomy" id="91930"/>
    <lineage>
        <taxon>Eukaryota</taxon>
        <taxon>Fungi</taxon>
        <taxon>Dikarya</taxon>
        <taxon>Ascomycota</taxon>
        <taxon>Pezizomycotina</taxon>
        <taxon>Sordariomycetes</taxon>
        <taxon>Sordariomycetidae</taxon>
        <taxon>Coniochaetales</taxon>
        <taxon>Coniochaetaceae</taxon>
        <taxon>Coniochaeta</taxon>
    </lineage>
</organism>
<feature type="compositionally biased region" description="Polar residues" evidence="1">
    <location>
        <begin position="1"/>
        <end position="15"/>
    </location>
</feature>
<dbReference type="Proteomes" id="UP001174691">
    <property type="component" value="Unassembled WGS sequence"/>
</dbReference>
<dbReference type="EMBL" id="JANBVN010000275">
    <property type="protein sequence ID" value="KAJ9130325.1"/>
    <property type="molecule type" value="Genomic_DNA"/>
</dbReference>
<proteinExistence type="predicted"/>
<protein>
    <submittedName>
        <fullName evidence="2">Uncharacterized protein</fullName>
    </submittedName>
</protein>
<reference evidence="2" key="1">
    <citation type="submission" date="2022-07" db="EMBL/GenBank/DDBJ databases">
        <title>Fungi with potential for degradation of polypropylene.</title>
        <authorList>
            <person name="Gostincar C."/>
        </authorList>
    </citation>
    <scope>NUCLEOTIDE SEQUENCE</scope>
    <source>
        <strain evidence="2">EXF-13287</strain>
    </source>
</reference>
<accession>A0AA38VFR7</accession>
<name>A0AA38VFR7_9PEZI</name>
<evidence type="ECO:0000256" key="1">
    <source>
        <dbReference type="SAM" id="MobiDB-lite"/>
    </source>
</evidence>
<evidence type="ECO:0000313" key="3">
    <source>
        <dbReference type="Proteomes" id="UP001174691"/>
    </source>
</evidence>
<keyword evidence="3" id="KW-1185">Reference proteome</keyword>
<comment type="caution">
    <text evidence="2">The sequence shown here is derived from an EMBL/GenBank/DDBJ whole genome shotgun (WGS) entry which is preliminary data.</text>
</comment>
<gene>
    <name evidence="2" type="ORF">NKR19_g9937</name>
</gene>
<feature type="compositionally biased region" description="Basic and acidic residues" evidence="1">
    <location>
        <begin position="126"/>
        <end position="150"/>
    </location>
</feature>
<evidence type="ECO:0000313" key="2">
    <source>
        <dbReference type="EMBL" id="KAJ9130325.1"/>
    </source>
</evidence>
<feature type="compositionally biased region" description="Basic and acidic residues" evidence="1">
    <location>
        <begin position="104"/>
        <end position="117"/>
    </location>
</feature>
<dbReference type="AlphaFoldDB" id="A0AA38VFR7"/>
<feature type="region of interest" description="Disordered" evidence="1">
    <location>
        <begin position="1"/>
        <end position="150"/>
    </location>
</feature>